<keyword evidence="3" id="KW-0732">Signal</keyword>
<feature type="chain" id="PRO_5029875548" evidence="3">
    <location>
        <begin position="30"/>
        <end position="219"/>
    </location>
</feature>
<dbReference type="AlphaFoldDB" id="A0A7J6A9K3"/>
<feature type="region of interest" description="Disordered" evidence="1">
    <location>
        <begin position="42"/>
        <end position="152"/>
    </location>
</feature>
<name>A0A7J6A9K3_AMEME</name>
<keyword evidence="2" id="KW-1133">Transmembrane helix</keyword>
<evidence type="ECO:0000256" key="2">
    <source>
        <dbReference type="SAM" id="Phobius"/>
    </source>
</evidence>
<proteinExistence type="predicted"/>
<dbReference type="Proteomes" id="UP000593565">
    <property type="component" value="Unassembled WGS sequence"/>
</dbReference>
<feature type="compositionally biased region" description="Low complexity" evidence="1">
    <location>
        <begin position="92"/>
        <end position="122"/>
    </location>
</feature>
<keyword evidence="2" id="KW-0472">Membrane</keyword>
<reference evidence="4 5" key="1">
    <citation type="submission" date="2020-02" db="EMBL/GenBank/DDBJ databases">
        <title>A chromosome-scale genome assembly of the black bullhead catfish (Ameiurus melas).</title>
        <authorList>
            <person name="Wen M."/>
            <person name="Zham M."/>
            <person name="Cabau C."/>
            <person name="Klopp C."/>
            <person name="Donnadieu C."/>
            <person name="Roques C."/>
            <person name="Bouchez O."/>
            <person name="Lampietro C."/>
            <person name="Jouanno E."/>
            <person name="Herpin A."/>
            <person name="Louis A."/>
            <person name="Berthelot C."/>
            <person name="Parey E."/>
            <person name="Roest-Crollius H."/>
            <person name="Braasch I."/>
            <person name="Postlethwait J."/>
            <person name="Robinson-Rechavi M."/>
            <person name="Echchiki A."/>
            <person name="Begum T."/>
            <person name="Montfort J."/>
            <person name="Schartl M."/>
            <person name="Bobe J."/>
            <person name="Guiguen Y."/>
        </authorList>
    </citation>
    <scope>NUCLEOTIDE SEQUENCE [LARGE SCALE GENOMIC DNA]</scope>
    <source>
        <strain evidence="4">M_S1</strain>
        <tissue evidence="4">Blood</tissue>
    </source>
</reference>
<dbReference type="EMBL" id="JAAGNN010000017">
    <property type="protein sequence ID" value="KAF4078689.1"/>
    <property type="molecule type" value="Genomic_DNA"/>
</dbReference>
<keyword evidence="2" id="KW-0812">Transmembrane</keyword>
<gene>
    <name evidence="4" type="ORF">AMELA_G00201880</name>
</gene>
<evidence type="ECO:0000313" key="5">
    <source>
        <dbReference type="Proteomes" id="UP000593565"/>
    </source>
</evidence>
<evidence type="ECO:0000313" key="4">
    <source>
        <dbReference type="EMBL" id="KAF4078689.1"/>
    </source>
</evidence>
<organism evidence="4 5">
    <name type="scientific">Ameiurus melas</name>
    <name type="common">Black bullhead</name>
    <name type="synonym">Silurus melas</name>
    <dbReference type="NCBI Taxonomy" id="219545"/>
    <lineage>
        <taxon>Eukaryota</taxon>
        <taxon>Metazoa</taxon>
        <taxon>Chordata</taxon>
        <taxon>Craniata</taxon>
        <taxon>Vertebrata</taxon>
        <taxon>Euteleostomi</taxon>
        <taxon>Actinopterygii</taxon>
        <taxon>Neopterygii</taxon>
        <taxon>Teleostei</taxon>
        <taxon>Ostariophysi</taxon>
        <taxon>Siluriformes</taxon>
        <taxon>Ictaluridae</taxon>
        <taxon>Ameiurus</taxon>
    </lineage>
</organism>
<evidence type="ECO:0000256" key="3">
    <source>
        <dbReference type="SAM" id="SignalP"/>
    </source>
</evidence>
<feature type="transmembrane region" description="Helical" evidence="2">
    <location>
        <begin position="175"/>
        <end position="198"/>
    </location>
</feature>
<feature type="compositionally biased region" description="Polar residues" evidence="1">
    <location>
        <begin position="46"/>
        <end position="73"/>
    </location>
</feature>
<sequence length="219" mass="24170">MAMRRMNEMCRRTALTLVFYVLLFHTCQGQNDTTVTNQDTTVTNQANSSTQPYSTQMTPRSSDDPSTITPTNKPTERPTTEGTTKGTLPKSTEPQTNTETEPTQPSKSQTTSEATTSQTTAENSEDDPKSSEDIDDTENDGPNETNVKLHQSPIYVNPTVHPQVTKQDEADGRRFPIFTSILVGGIILAAVLLGVYIWNSHCRTNANSMKLAEESYMAE</sequence>
<comment type="caution">
    <text evidence="4">The sequence shown here is derived from an EMBL/GenBank/DDBJ whole genome shotgun (WGS) entry which is preliminary data.</text>
</comment>
<protein>
    <submittedName>
        <fullName evidence="4">Uncharacterized protein</fullName>
    </submittedName>
</protein>
<evidence type="ECO:0000256" key="1">
    <source>
        <dbReference type="SAM" id="MobiDB-lite"/>
    </source>
</evidence>
<feature type="signal peptide" evidence="3">
    <location>
        <begin position="1"/>
        <end position="29"/>
    </location>
</feature>
<feature type="compositionally biased region" description="Polar residues" evidence="1">
    <location>
        <begin position="80"/>
        <end position="90"/>
    </location>
</feature>
<keyword evidence="5" id="KW-1185">Reference proteome</keyword>
<accession>A0A7J6A9K3</accession>